<dbReference type="SMART" id="SM00382">
    <property type="entry name" value="AAA"/>
    <property type="match status" value="1"/>
</dbReference>
<dbReference type="InterPro" id="IPR003593">
    <property type="entry name" value="AAA+_ATPase"/>
</dbReference>
<dbReference type="Pfam" id="PF19055">
    <property type="entry name" value="ABC2_membrane_7"/>
    <property type="match status" value="1"/>
</dbReference>
<protein>
    <submittedName>
        <fullName evidence="10">Abc transporter</fullName>
    </submittedName>
</protein>
<evidence type="ECO:0000256" key="1">
    <source>
        <dbReference type="ARBA" id="ARBA00004141"/>
    </source>
</evidence>
<dbReference type="Pfam" id="PF01061">
    <property type="entry name" value="ABC2_membrane"/>
    <property type="match status" value="2"/>
</dbReference>
<dbReference type="EMBL" id="BDGU01000163">
    <property type="protein sequence ID" value="GAW03887.1"/>
    <property type="molecule type" value="Genomic_DNA"/>
</dbReference>
<dbReference type="PANTHER" id="PTHR48041:SF119">
    <property type="entry name" value="ROA1P"/>
    <property type="match status" value="1"/>
</dbReference>
<evidence type="ECO:0000313" key="11">
    <source>
        <dbReference type="Proteomes" id="UP000188533"/>
    </source>
</evidence>
<evidence type="ECO:0000256" key="8">
    <source>
        <dbReference type="SAM" id="Phobius"/>
    </source>
</evidence>
<evidence type="ECO:0000256" key="2">
    <source>
        <dbReference type="ARBA" id="ARBA00022448"/>
    </source>
</evidence>
<dbReference type="GO" id="GO:0005524">
    <property type="term" value="F:ATP binding"/>
    <property type="evidence" value="ECO:0007669"/>
    <property type="project" value="UniProtKB-KW"/>
</dbReference>
<dbReference type="InterPro" id="IPR003439">
    <property type="entry name" value="ABC_transporter-like_ATP-bd"/>
</dbReference>
<organism evidence="10 11">
    <name type="scientific">Lentinula edodes</name>
    <name type="common">Shiitake mushroom</name>
    <name type="synonym">Lentinus edodes</name>
    <dbReference type="NCBI Taxonomy" id="5353"/>
    <lineage>
        <taxon>Eukaryota</taxon>
        <taxon>Fungi</taxon>
        <taxon>Dikarya</taxon>
        <taxon>Basidiomycota</taxon>
        <taxon>Agaricomycotina</taxon>
        <taxon>Agaricomycetes</taxon>
        <taxon>Agaricomycetidae</taxon>
        <taxon>Agaricales</taxon>
        <taxon>Marasmiineae</taxon>
        <taxon>Omphalotaceae</taxon>
        <taxon>Lentinula</taxon>
    </lineage>
</organism>
<keyword evidence="4" id="KW-0547">Nucleotide-binding</keyword>
<reference evidence="10 11" key="1">
    <citation type="submission" date="2016-08" db="EMBL/GenBank/DDBJ databases">
        <authorList>
            <consortium name="Lentinula edodes genome sequencing consortium"/>
            <person name="Sakamoto Y."/>
            <person name="Nakade K."/>
            <person name="Sato S."/>
            <person name="Yoshida Y."/>
            <person name="Miyazaki K."/>
            <person name="Natsume S."/>
            <person name="Konno N."/>
        </authorList>
    </citation>
    <scope>NUCLEOTIDE SEQUENCE [LARGE SCALE GENOMIC DNA]</scope>
    <source>
        <strain evidence="10 11">NBRC 111202</strain>
    </source>
</reference>
<feature type="transmembrane region" description="Helical" evidence="8">
    <location>
        <begin position="791"/>
        <end position="811"/>
    </location>
</feature>
<evidence type="ECO:0000256" key="5">
    <source>
        <dbReference type="ARBA" id="ARBA00022840"/>
    </source>
</evidence>
<keyword evidence="7 8" id="KW-0472">Membrane</keyword>
<dbReference type="PROSITE" id="PS00211">
    <property type="entry name" value="ABC_TRANSPORTER_1"/>
    <property type="match status" value="1"/>
</dbReference>
<feature type="transmembrane region" description="Helical" evidence="8">
    <location>
        <begin position="117"/>
        <end position="141"/>
    </location>
</feature>
<accession>A0A1Q3E9J5</accession>
<feature type="transmembrane region" description="Helical" evidence="8">
    <location>
        <begin position="6"/>
        <end position="24"/>
    </location>
</feature>
<dbReference type="AlphaFoldDB" id="A0A1Q3E9J5"/>
<keyword evidence="3 8" id="KW-0812">Transmembrane</keyword>
<dbReference type="SUPFAM" id="SSF52540">
    <property type="entry name" value="P-loop containing nucleoside triphosphate hydrolases"/>
    <property type="match status" value="1"/>
</dbReference>
<dbReference type="InterPro" id="IPR013525">
    <property type="entry name" value="ABC2_TM"/>
</dbReference>
<feature type="transmembrane region" description="Helical" evidence="8">
    <location>
        <begin position="232"/>
        <end position="258"/>
    </location>
</feature>
<evidence type="ECO:0000256" key="7">
    <source>
        <dbReference type="ARBA" id="ARBA00023136"/>
    </source>
</evidence>
<feature type="transmembrane region" description="Helical" evidence="8">
    <location>
        <begin position="732"/>
        <end position="752"/>
    </location>
</feature>
<dbReference type="STRING" id="5353.A0A1Q3E9J5"/>
<evidence type="ECO:0000256" key="6">
    <source>
        <dbReference type="ARBA" id="ARBA00022989"/>
    </source>
</evidence>
<keyword evidence="6 8" id="KW-1133">Transmembrane helix</keyword>
<feature type="transmembrane region" description="Helical" evidence="8">
    <location>
        <begin position="36"/>
        <end position="55"/>
    </location>
</feature>
<evidence type="ECO:0000259" key="9">
    <source>
        <dbReference type="PROSITE" id="PS50893"/>
    </source>
</evidence>
<dbReference type="GO" id="GO:0016020">
    <property type="term" value="C:membrane"/>
    <property type="evidence" value="ECO:0007669"/>
    <property type="project" value="UniProtKB-SubCell"/>
</dbReference>
<dbReference type="Gene3D" id="3.40.50.300">
    <property type="entry name" value="P-loop containing nucleotide triphosphate hydrolases"/>
    <property type="match status" value="1"/>
</dbReference>
<dbReference type="GO" id="GO:0140359">
    <property type="term" value="F:ABC-type transporter activity"/>
    <property type="evidence" value="ECO:0007669"/>
    <property type="project" value="InterPro"/>
</dbReference>
<dbReference type="Proteomes" id="UP000188533">
    <property type="component" value="Unassembled WGS sequence"/>
</dbReference>
<dbReference type="Pfam" id="PF00005">
    <property type="entry name" value="ABC_tran"/>
    <property type="match status" value="1"/>
</dbReference>
<dbReference type="PROSITE" id="PS50893">
    <property type="entry name" value="ABC_TRANSPORTER_2"/>
    <property type="match status" value="1"/>
</dbReference>
<dbReference type="InterPro" id="IPR043926">
    <property type="entry name" value="ABCG_dom"/>
</dbReference>
<evidence type="ECO:0000256" key="4">
    <source>
        <dbReference type="ARBA" id="ARBA00022741"/>
    </source>
</evidence>
<comment type="caution">
    <text evidence="10">The sequence shown here is derived from an EMBL/GenBank/DDBJ whole genome shotgun (WGS) entry which is preliminary data.</text>
</comment>
<sequence length="885" mass="97549">MGLTASWMEAVVMGLVCGLVFLNLPKTLAGIRSREAALYIACGLQGYLVLLYDIYRLTGPSLALFDREHSERVVGVVPWVISTRIARLLLEDVIVPFLFSVIYYFMCGFDPDASQFFRFYAVVLLNQYIAVSFAMLCAAISRDFAIATLIANLMFTFQSFSCGFFIQAATIPVYVRWIKWVGYCFYGFAALVANEFSGKFYDCPESGGPSNPACIQYTGDFILENLSFHPNWYTVPVCALLGFVVVFNLSATLLLLFWTVDVQVAGTHTAKNADTNGSERYQDVSGMKKEKERAKSVDIDVDLVDLALTVTIEKTSLRKGFTKVHIPILHAVTTRFEAGSVNVIMGPSGSGKSSLLNLMALRFKSTPLTRYNSSGNLLLNGFQPDESELRSLCSYVTQDDNSLLPYLTVREMLRFAAGLRLPGSMTMKEKNSRAEEVIRMMGLSNCADCLIGSEFVKGISGGEKRRVSIAVQVLTEPRILIADEPTSGLDAFTASSILDVLNGLAAEGRTVIITIHQSRSELFPQFGNLLLLAKGGRVAYSGKASLMMPYFGRLGYQCPTNCNPSDWALDLVSVDLRDEKAEAASRLKVEEILDAYEPNPSAGIELNMSDESKQRQYRPLPPNLVRLKKEPAPFYVAFPILIRRGLINFQRQPSLGIARISQVLGLGLVQALFFAPLKRDYIAASVNIVGAVQEILPLYFVGMLQNVALYPIERDVFYKEHDDGAYSVEAFFAAYVCLEVPFEIISALLYSLLGDIAINLKRTIPICGESLGIIFNTLFQSTGFALNVTSVLLSVGTFMGGLMSIDMIGFLQGINYISPLKYATANMLPYTLQGMTFTCDDAQRLADGQCPLNTGEQVLDLYKLNVDPAPMLGALSRYTVKHVSS</sequence>
<evidence type="ECO:0000256" key="3">
    <source>
        <dbReference type="ARBA" id="ARBA00022692"/>
    </source>
</evidence>
<dbReference type="GO" id="GO:0016887">
    <property type="term" value="F:ATP hydrolysis activity"/>
    <property type="evidence" value="ECO:0007669"/>
    <property type="project" value="InterPro"/>
</dbReference>
<keyword evidence="2" id="KW-0813">Transport</keyword>
<reference evidence="10 11" key="2">
    <citation type="submission" date="2017-02" db="EMBL/GenBank/DDBJ databases">
        <title>A genome survey and senescence transcriptome analysis in Lentinula edodes.</title>
        <authorList>
            <person name="Sakamoto Y."/>
            <person name="Nakade K."/>
            <person name="Sato S."/>
            <person name="Yoshida Y."/>
            <person name="Miyazaki K."/>
            <person name="Natsume S."/>
            <person name="Konno N."/>
        </authorList>
    </citation>
    <scope>NUCLEOTIDE SEQUENCE [LARGE SCALE GENOMIC DNA]</scope>
    <source>
        <strain evidence="10 11">NBRC 111202</strain>
    </source>
</reference>
<gene>
    <name evidence="10" type="ORF">LENED_005641</name>
</gene>
<feature type="transmembrane region" description="Helical" evidence="8">
    <location>
        <begin position="85"/>
        <end position="105"/>
    </location>
</feature>
<dbReference type="InterPro" id="IPR050352">
    <property type="entry name" value="ABCG_transporters"/>
</dbReference>
<dbReference type="InterPro" id="IPR017871">
    <property type="entry name" value="ABC_transporter-like_CS"/>
</dbReference>
<feature type="domain" description="ABC transporter" evidence="9">
    <location>
        <begin position="312"/>
        <end position="560"/>
    </location>
</feature>
<feature type="transmembrane region" description="Helical" evidence="8">
    <location>
        <begin position="153"/>
        <end position="175"/>
    </location>
</feature>
<name>A0A1Q3E9J5_LENED</name>
<keyword evidence="5" id="KW-0067">ATP-binding</keyword>
<dbReference type="InterPro" id="IPR027417">
    <property type="entry name" value="P-loop_NTPase"/>
</dbReference>
<keyword evidence="11" id="KW-1185">Reference proteome</keyword>
<comment type="subcellular location">
    <subcellularLocation>
        <location evidence="1">Membrane</location>
        <topology evidence="1">Multi-pass membrane protein</topology>
    </subcellularLocation>
</comment>
<proteinExistence type="predicted"/>
<dbReference type="PANTHER" id="PTHR48041">
    <property type="entry name" value="ABC TRANSPORTER G FAMILY MEMBER 28"/>
    <property type="match status" value="1"/>
</dbReference>
<evidence type="ECO:0000313" key="10">
    <source>
        <dbReference type="EMBL" id="GAW03887.1"/>
    </source>
</evidence>